<dbReference type="PANTHER" id="PTHR38778:SF1">
    <property type="entry name" value="CYTOPLASMIC PROTEIN"/>
    <property type="match status" value="1"/>
</dbReference>
<dbReference type="PANTHER" id="PTHR38778">
    <property type="entry name" value="CYTOPLASMIC PROTEIN-RELATED"/>
    <property type="match status" value="1"/>
</dbReference>
<dbReference type="EMBL" id="JFFR01000027">
    <property type="protein sequence ID" value="KDN27321.1"/>
    <property type="molecule type" value="Genomic_DNA"/>
</dbReference>
<organism evidence="2 3">
    <name type="scientific">Vibrio fortis</name>
    <dbReference type="NCBI Taxonomy" id="212667"/>
    <lineage>
        <taxon>Bacteria</taxon>
        <taxon>Pseudomonadati</taxon>
        <taxon>Pseudomonadota</taxon>
        <taxon>Gammaproteobacteria</taxon>
        <taxon>Vibrionales</taxon>
        <taxon>Vibrionaceae</taxon>
        <taxon>Vibrio</taxon>
    </lineage>
</organism>
<evidence type="ECO:0000313" key="4">
    <source>
        <dbReference type="Proteomes" id="UP000326687"/>
    </source>
</evidence>
<dbReference type="EMBL" id="VXDD01000003">
    <property type="protein sequence ID" value="KAB0300843.1"/>
    <property type="molecule type" value="Genomic_DNA"/>
</dbReference>
<comment type="caution">
    <text evidence="2">The sequence shown here is derived from an EMBL/GenBank/DDBJ whole genome shotgun (WGS) entry which is preliminary data.</text>
</comment>
<keyword evidence="3" id="KW-1185">Reference proteome</keyword>
<accession>A0A066UIS4</accession>
<evidence type="ECO:0000313" key="1">
    <source>
        <dbReference type="EMBL" id="KAB0300843.1"/>
    </source>
</evidence>
<name>A0A066UIS4_9VIBR</name>
<dbReference type="Proteomes" id="UP000027219">
    <property type="component" value="Unassembled WGS sequence"/>
</dbReference>
<reference evidence="2 3" key="1">
    <citation type="submission" date="2014-02" db="EMBL/GenBank/DDBJ databases">
        <title>Vibrio fortis Dalian14 Genome Sequencing.</title>
        <authorList>
            <person name="Wang Y."/>
            <person name="Song L."/>
            <person name="Liu G."/>
            <person name="Ding J."/>
        </authorList>
    </citation>
    <scope>NUCLEOTIDE SEQUENCE [LARGE SCALE GENOMIC DNA]</scope>
    <source>
        <strain evidence="2 3">Dalian14</strain>
    </source>
</reference>
<dbReference type="Proteomes" id="UP000326687">
    <property type="component" value="Unassembled WGS sequence"/>
</dbReference>
<dbReference type="STRING" id="212667.VFDL14_20740"/>
<dbReference type="GO" id="GO:0005829">
    <property type="term" value="C:cytosol"/>
    <property type="evidence" value="ECO:0007669"/>
    <property type="project" value="TreeGrafter"/>
</dbReference>
<evidence type="ECO:0000313" key="2">
    <source>
        <dbReference type="EMBL" id="KDN27321.1"/>
    </source>
</evidence>
<gene>
    <name evidence="1" type="ORF">F2Z80_17225</name>
    <name evidence="2" type="ORF">VFDL14_20740</name>
</gene>
<dbReference type="Pfam" id="PF04320">
    <property type="entry name" value="YggL_50S_bp"/>
    <property type="match status" value="1"/>
</dbReference>
<dbReference type="AlphaFoldDB" id="A0A066UIS4"/>
<sequence>MKLDKIENKNRRLRKKLYLGEFAILGFEVSCTTSITDFDQYDVFIDEFIDFIDGIGLCFGGGGLELFEGFVCATERYRSVTEAEQLQVAQWLEARAEVSKVEVSELVDANYL</sequence>
<proteinExistence type="predicted"/>
<dbReference type="RefSeq" id="WP_032552676.1">
    <property type="nucleotide sequence ID" value="NZ_AP025488.1"/>
</dbReference>
<protein>
    <submittedName>
        <fullName evidence="1">DUF469 family protein</fullName>
    </submittedName>
</protein>
<dbReference type="InterPro" id="IPR007416">
    <property type="entry name" value="YggL_50S_bp"/>
</dbReference>
<reference evidence="1 4" key="2">
    <citation type="submission" date="2019-09" db="EMBL/GenBank/DDBJ databases">
        <title>Vibrio Fortis S7-72.</title>
        <authorList>
            <person name="Das S.K."/>
        </authorList>
    </citation>
    <scope>NUCLEOTIDE SEQUENCE [LARGE SCALE GENOMIC DNA]</scope>
    <source>
        <strain evidence="1 4">S7-72</strain>
    </source>
</reference>
<dbReference type="OrthoDB" id="5768758at2"/>
<evidence type="ECO:0000313" key="3">
    <source>
        <dbReference type="Proteomes" id="UP000027219"/>
    </source>
</evidence>